<dbReference type="PANTHER" id="PTHR21137">
    <property type="entry name" value="ODORANT RECEPTOR"/>
    <property type="match status" value="1"/>
</dbReference>
<keyword evidence="2" id="KW-1003">Cell membrane</keyword>
<dbReference type="PANTHER" id="PTHR21137:SF35">
    <property type="entry name" value="ODORANT RECEPTOR 19A-RELATED"/>
    <property type="match status" value="1"/>
</dbReference>
<evidence type="ECO:0000256" key="6">
    <source>
        <dbReference type="ARBA" id="ARBA00022989"/>
    </source>
</evidence>
<protein>
    <submittedName>
        <fullName evidence="11">Uncharacterized protein LOC114341069</fullName>
    </submittedName>
</protein>
<keyword evidence="4 10" id="KW-0812">Transmembrane</keyword>
<dbReference type="GO" id="GO:0005886">
    <property type="term" value="C:plasma membrane"/>
    <property type="evidence" value="ECO:0007669"/>
    <property type="project" value="UniProtKB-SubCell"/>
</dbReference>
<dbReference type="AlphaFoldDB" id="A0A6P7GDS8"/>
<keyword evidence="3" id="KW-0716">Sensory transduction</keyword>
<feature type="non-terminal residue" evidence="11">
    <location>
        <position position="1"/>
    </location>
</feature>
<evidence type="ECO:0000313" key="11">
    <source>
        <dbReference type="RefSeq" id="XP_028147654.1"/>
    </source>
</evidence>
<evidence type="ECO:0000256" key="4">
    <source>
        <dbReference type="ARBA" id="ARBA00022692"/>
    </source>
</evidence>
<keyword evidence="6 10" id="KW-1133">Transmembrane helix</keyword>
<proteinExistence type="predicted"/>
<organism evidence="11">
    <name type="scientific">Diabrotica virgifera virgifera</name>
    <name type="common">western corn rootworm</name>
    <dbReference type="NCBI Taxonomy" id="50390"/>
    <lineage>
        <taxon>Eukaryota</taxon>
        <taxon>Metazoa</taxon>
        <taxon>Ecdysozoa</taxon>
        <taxon>Arthropoda</taxon>
        <taxon>Hexapoda</taxon>
        <taxon>Insecta</taxon>
        <taxon>Pterygota</taxon>
        <taxon>Neoptera</taxon>
        <taxon>Endopterygota</taxon>
        <taxon>Coleoptera</taxon>
        <taxon>Polyphaga</taxon>
        <taxon>Cucujiformia</taxon>
        <taxon>Chrysomeloidea</taxon>
        <taxon>Chrysomelidae</taxon>
        <taxon>Galerucinae</taxon>
        <taxon>Diabroticina</taxon>
        <taxon>Diabroticites</taxon>
        <taxon>Diabrotica</taxon>
    </lineage>
</organism>
<gene>
    <name evidence="11" type="primary">LOC114341069</name>
</gene>
<dbReference type="Pfam" id="PF02949">
    <property type="entry name" value="7tm_6"/>
    <property type="match status" value="1"/>
</dbReference>
<keyword evidence="9" id="KW-0807">Transducer</keyword>
<keyword evidence="5" id="KW-0552">Olfaction</keyword>
<accession>A0A6P7GDS8</accession>
<sequence length="166" mass="19031">FLDQFSATFSGVTLFFLGDIILTMCMRMYIISSDNTDMNYRIEALFHLIAGLNQIVLCYSIPAQALMDQADEVSHSVYFSKWYDYPHYAKHVWQIMVRDARRIEITAGGFVMIDLKMFMAATLMSLFDALNAKLHGSLLPFNLDEATKLRHVNIKVNRSMSLDVVD</sequence>
<keyword evidence="7 10" id="KW-0472">Membrane</keyword>
<evidence type="ECO:0000256" key="7">
    <source>
        <dbReference type="ARBA" id="ARBA00023136"/>
    </source>
</evidence>
<dbReference type="GO" id="GO:0005549">
    <property type="term" value="F:odorant binding"/>
    <property type="evidence" value="ECO:0007669"/>
    <property type="project" value="InterPro"/>
</dbReference>
<keyword evidence="8" id="KW-0675">Receptor</keyword>
<evidence type="ECO:0000256" key="9">
    <source>
        <dbReference type="ARBA" id="ARBA00023224"/>
    </source>
</evidence>
<evidence type="ECO:0000256" key="1">
    <source>
        <dbReference type="ARBA" id="ARBA00004651"/>
    </source>
</evidence>
<dbReference type="InParanoid" id="A0A6P7GDS8"/>
<dbReference type="InterPro" id="IPR004117">
    <property type="entry name" value="7tm6_olfct_rcpt"/>
</dbReference>
<feature type="transmembrane region" description="Helical" evidence="10">
    <location>
        <begin position="12"/>
        <end position="30"/>
    </location>
</feature>
<feature type="transmembrane region" description="Helical" evidence="10">
    <location>
        <begin position="105"/>
        <end position="127"/>
    </location>
</feature>
<dbReference type="GO" id="GO:0004984">
    <property type="term" value="F:olfactory receptor activity"/>
    <property type="evidence" value="ECO:0007669"/>
    <property type="project" value="InterPro"/>
</dbReference>
<reference evidence="11" key="1">
    <citation type="submission" date="2025-08" db="UniProtKB">
        <authorList>
            <consortium name="RefSeq"/>
        </authorList>
    </citation>
    <scope>IDENTIFICATION</scope>
    <source>
        <tissue evidence="11">Whole insect</tissue>
    </source>
</reference>
<evidence type="ECO:0000256" key="10">
    <source>
        <dbReference type="SAM" id="Phobius"/>
    </source>
</evidence>
<evidence type="ECO:0000256" key="2">
    <source>
        <dbReference type="ARBA" id="ARBA00022475"/>
    </source>
</evidence>
<evidence type="ECO:0000256" key="5">
    <source>
        <dbReference type="ARBA" id="ARBA00022725"/>
    </source>
</evidence>
<name>A0A6P7GDS8_DIAVI</name>
<dbReference type="RefSeq" id="XP_028147654.1">
    <property type="nucleotide sequence ID" value="XM_028291853.1"/>
</dbReference>
<evidence type="ECO:0000256" key="3">
    <source>
        <dbReference type="ARBA" id="ARBA00022606"/>
    </source>
</evidence>
<evidence type="ECO:0000256" key="8">
    <source>
        <dbReference type="ARBA" id="ARBA00023170"/>
    </source>
</evidence>
<comment type="subcellular location">
    <subcellularLocation>
        <location evidence="1">Cell membrane</location>
        <topology evidence="1">Multi-pass membrane protein</topology>
    </subcellularLocation>
</comment>
<dbReference type="GO" id="GO:0007165">
    <property type="term" value="P:signal transduction"/>
    <property type="evidence" value="ECO:0007669"/>
    <property type="project" value="UniProtKB-KW"/>
</dbReference>